<dbReference type="FunFam" id="3.90.190.10:FF:000051">
    <property type="entry name" value="Dual specificity phosphatase domain protein"/>
    <property type="match status" value="1"/>
</dbReference>
<dbReference type="InterPro" id="IPR020422">
    <property type="entry name" value="TYR_PHOSPHATASE_DUAL_dom"/>
</dbReference>
<evidence type="ECO:0000256" key="2">
    <source>
        <dbReference type="ARBA" id="ARBA00008601"/>
    </source>
</evidence>
<dbReference type="CDD" id="cd14524">
    <property type="entry name" value="PTPMT1"/>
    <property type="match status" value="1"/>
</dbReference>
<evidence type="ECO:0000256" key="7">
    <source>
        <dbReference type="ARBA" id="ARBA00023209"/>
    </source>
</evidence>
<dbReference type="InterPro" id="IPR000387">
    <property type="entry name" value="Tyr_Pase_dom"/>
</dbReference>
<keyword evidence="4" id="KW-0378">Hydrolase</keyword>
<feature type="domain" description="Tyrosine-protein phosphatase" evidence="13">
    <location>
        <begin position="72"/>
        <end position="219"/>
    </location>
</feature>
<comment type="function">
    <text evidence="12">Exhibits phosphatidylglycerophosphate phosphatase activity. Involved in root growth and columella cells organization. May possess protein phosphatase activity.</text>
</comment>
<comment type="pathway">
    <text evidence="9">Phospholipid metabolism; phosphatidylglycerol biosynthesis; phosphatidylglycerol from CDP-diacylglycerol: step 2/2.</text>
</comment>
<dbReference type="PROSITE" id="PS00383">
    <property type="entry name" value="TYR_PHOSPHATASE_1"/>
    <property type="match status" value="1"/>
</dbReference>
<dbReference type="GO" id="GO:0008962">
    <property type="term" value="F:phosphatidylglycerophosphatase activity"/>
    <property type="evidence" value="ECO:0000318"/>
    <property type="project" value="GO_Central"/>
</dbReference>
<protein>
    <recommendedName>
        <fullName evidence="10">phosphatidylglycerophosphatase</fullName>
        <ecNumber evidence="10">3.1.3.27</ecNumber>
    </recommendedName>
</protein>
<dbReference type="PROSITE" id="PS50054">
    <property type="entry name" value="TYR_PHOSPHATASE_DUAL"/>
    <property type="match status" value="1"/>
</dbReference>
<dbReference type="Pfam" id="PF00782">
    <property type="entry name" value="DSPc"/>
    <property type="match status" value="1"/>
</dbReference>
<evidence type="ECO:0000313" key="16">
    <source>
        <dbReference type="Proteomes" id="UP000036987"/>
    </source>
</evidence>
<proteinExistence type="inferred from homology"/>
<keyword evidence="16" id="KW-1185">Reference proteome</keyword>
<keyword evidence="5" id="KW-0904">Protein phosphatase</keyword>
<evidence type="ECO:0000259" key="13">
    <source>
        <dbReference type="PROSITE" id="PS50054"/>
    </source>
</evidence>
<evidence type="ECO:0000256" key="8">
    <source>
        <dbReference type="ARBA" id="ARBA00023264"/>
    </source>
</evidence>
<dbReference type="InterPro" id="IPR044596">
    <property type="entry name" value="PTPMT1-like"/>
</dbReference>
<dbReference type="GO" id="GO:0004721">
    <property type="term" value="F:phosphoprotein phosphatase activity"/>
    <property type="evidence" value="ECO:0007669"/>
    <property type="project" value="UniProtKB-KW"/>
</dbReference>
<evidence type="ECO:0000313" key="15">
    <source>
        <dbReference type="EMBL" id="KMZ56080.1"/>
    </source>
</evidence>
<evidence type="ECO:0000256" key="9">
    <source>
        <dbReference type="ARBA" id="ARBA00024192"/>
    </source>
</evidence>
<dbReference type="PANTHER" id="PTHR46274">
    <property type="entry name" value="PHOSPHATIDYLINOSITOL PHOSPHATASE"/>
    <property type="match status" value="1"/>
</dbReference>
<dbReference type="GO" id="GO:0048364">
    <property type="term" value="P:root development"/>
    <property type="evidence" value="ECO:0007669"/>
    <property type="project" value="UniProtKB-ARBA"/>
</dbReference>
<keyword evidence="3" id="KW-0444">Lipid biosynthesis</keyword>
<name>A0A0K9NJC6_ZOSMR</name>
<dbReference type="EMBL" id="LFYR01002227">
    <property type="protein sequence ID" value="KMZ56080.1"/>
    <property type="molecule type" value="Genomic_DNA"/>
</dbReference>
<gene>
    <name evidence="15" type="ORF">ZOSMA_99G00100</name>
</gene>
<reference evidence="16" key="1">
    <citation type="journal article" date="2016" name="Nature">
        <title>The genome of the seagrass Zostera marina reveals angiosperm adaptation to the sea.</title>
        <authorList>
            <person name="Olsen J.L."/>
            <person name="Rouze P."/>
            <person name="Verhelst B."/>
            <person name="Lin Y.-C."/>
            <person name="Bayer T."/>
            <person name="Collen J."/>
            <person name="Dattolo E."/>
            <person name="De Paoli E."/>
            <person name="Dittami S."/>
            <person name="Maumus F."/>
            <person name="Michel G."/>
            <person name="Kersting A."/>
            <person name="Lauritano C."/>
            <person name="Lohaus R."/>
            <person name="Toepel M."/>
            <person name="Tonon T."/>
            <person name="Vanneste K."/>
            <person name="Amirebrahimi M."/>
            <person name="Brakel J."/>
            <person name="Bostroem C."/>
            <person name="Chovatia M."/>
            <person name="Grimwood J."/>
            <person name="Jenkins J.W."/>
            <person name="Jueterbock A."/>
            <person name="Mraz A."/>
            <person name="Stam W.T."/>
            <person name="Tice H."/>
            <person name="Bornberg-Bauer E."/>
            <person name="Green P.J."/>
            <person name="Pearson G.A."/>
            <person name="Procaccini G."/>
            <person name="Duarte C.M."/>
            <person name="Schmutz J."/>
            <person name="Reusch T.B.H."/>
            <person name="Van de Peer Y."/>
        </authorList>
    </citation>
    <scope>NUCLEOTIDE SEQUENCE [LARGE SCALE GENOMIC DNA]</scope>
    <source>
        <strain evidence="16">cv. Finnish</strain>
    </source>
</reference>
<dbReference type="PANTHER" id="PTHR46274:SF9">
    <property type="entry name" value="PHOSPHATIDYLGLYCEROPHOSPHATE PHOSPHATASE PTPMT1"/>
    <property type="match status" value="1"/>
</dbReference>
<evidence type="ECO:0000256" key="10">
    <source>
        <dbReference type="ARBA" id="ARBA00024224"/>
    </source>
</evidence>
<evidence type="ECO:0000259" key="14">
    <source>
        <dbReference type="PROSITE" id="PS50056"/>
    </source>
</evidence>
<evidence type="ECO:0000256" key="11">
    <source>
        <dbReference type="ARBA" id="ARBA00050944"/>
    </source>
</evidence>
<evidence type="ECO:0000256" key="4">
    <source>
        <dbReference type="ARBA" id="ARBA00022801"/>
    </source>
</evidence>
<dbReference type="EC" id="3.1.3.27" evidence="10"/>
<dbReference type="SUPFAM" id="SSF52799">
    <property type="entry name" value="(Phosphotyrosine protein) phosphatases II"/>
    <property type="match status" value="1"/>
</dbReference>
<comment type="pathway">
    <text evidence="1">Lipid metabolism.</text>
</comment>
<evidence type="ECO:0000256" key="1">
    <source>
        <dbReference type="ARBA" id="ARBA00005189"/>
    </source>
</evidence>
<keyword evidence="6" id="KW-0443">Lipid metabolism</keyword>
<dbReference type="InterPro" id="IPR029021">
    <property type="entry name" value="Prot-tyrosine_phosphatase-like"/>
</dbReference>
<dbReference type="Proteomes" id="UP000036987">
    <property type="component" value="Unassembled WGS sequence"/>
</dbReference>
<accession>A0A0K9NJC6</accession>
<dbReference type="OMA" id="RHDHKLS"/>
<dbReference type="Gene3D" id="3.90.190.10">
    <property type="entry name" value="Protein tyrosine phosphatase superfamily"/>
    <property type="match status" value="1"/>
</dbReference>
<evidence type="ECO:0000256" key="6">
    <source>
        <dbReference type="ARBA" id="ARBA00023098"/>
    </source>
</evidence>
<evidence type="ECO:0000256" key="12">
    <source>
        <dbReference type="ARBA" id="ARBA00053902"/>
    </source>
</evidence>
<dbReference type="GO" id="GO:0008654">
    <property type="term" value="P:phospholipid biosynthetic process"/>
    <property type="evidence" value="ECO:0007669"/>
    <property type="project" value="UniProtKB-KW"/>
</dbReference>
<comment type="catalytic activity">
    <reaction evidence="11">
        <text>a 1,2-diacyl-sn-glycero-3-phospho-(1'-sn-glycero-3'-phosphate) + H2O = a 1,2-diacyl-sn-glycero-3-phospho-(1'-sn-glycerol) + phosphate</text>
        <dbReference type="Rhea" id="RHEA:33751"/>
        <dbReference type="ChEBI" id="CHEBI:15377"/>
        <dbReference type="ChEBI" id="CHEBI:43474"/>
        <dbReference type="ChEBI" id="CHEBI:60110"/>
        <dbReference type="ChEBI" id="CHEBI:64716"/>
        <dbReference type="EC" id="3.1.3.27"/>
    </reaction>
    <physiologicalReaction direction="left-to-right" evidence="11">
        <dbReference type="Rhea" id="RHEA:33752"/>
    </physiologicalReaction>
</comment>
<dbReference type="OrthoDB" id="273181at2759"/>
<organism evidence="15 16">
    <name type="scientific">Zostera marina</name>
    <name type="common">Eelgrass</name>
    <dbReference type="NCBI Taxonomy" id="29655"/>
    <lineage>
        <taxon>Eukaryota</taxon>
        <taxon>Viridiplantae</taxon>
        <taxon>Streptophyta</taxon>
        <taxon>Embryophyta</taxon>
        <taxon>Tracheophyta</taxon>
        <taxon>Spermatophyta</taxon>
        <taxon>Magnoliopsida</taxon>
        <taxon>Liliopsida</taxon>
        <taxon>Zosteraceae</taxon>
        <taxon>Zostera</taxon>
    </lineage>
</organism>
<dbReference type="STRING" id="29655.A0A0K9NJC6"/>
<keyword evidence="7" id="KW-0594">Phospholipid biosynthesis</keyword>
<comment type="caution">
    <text evidence="15">The sequence shown here is derived from an EMBL/GenBank/DDBJ whole genome shotgun (WGS) entry which is preliminary data.</text>
</comment>
<evidence type="ECO:0000256" key="3">
    <source>
        <dbReference type="ARBA" id="ARBA00022516"/>
    </source>
</evidence>
<dbReference type="SMART" id="SM00195">
    <property type="entry name" value="DSPc"/>
    <property type="match status" value="1"/>
</dbReference>
<keyword evidence="8" id="KW-1208">Phospholipid metabolism</keyword>
<dbReference type="InterPro" id="IPR000340">
    <property type="entry name" value="Dual-sp_phosphatase_cat-dom"/>
</dbReference>
<sequence length="331" mass="37394">MHIEELKVEDSELGTCDSNSVLDVDIDCEGGDLVTDSGSKKRALVGVGARVLFYPTLLYNIVRNRMEPEFHWWDKVDEFLLLGAVPFPSDVPHLKELGVHGVVTLNEPYETLVPVSLYHAHEIENLLIPTRDYLFAPSLGDISQAVGFIYENACYGKTTYVHCKAGRGRSTTVVLCYLVQYKQMTPITAYEYVKLRRPRVHLAPSQWQAVQEYYCLKVLKIGRSGNIENPFMKIPTFITTKSIMTYDDSAFVVISETDLDGYERSKKSVVGNDMWVELSVVYRMQFTGQIALARFSHFWFHRNASKKLTAACGGLAREPCSLKVSPDNLVC</sequence>
<dbReference type="PROSITE" id="PS50056">
    <property type="entry name" value="TYR_PHOSPHATASE_2"/>
    <property type="match status" value="1"/>
</dbReference>
<dbReference type="AlphaFoldDB" id="A0A0K9NJC6"/>
<comment type="similarity">
    <text evidence="2">Belongs to the protein-tyrosine phosphatase family. Non-receptor class dual specificity subfamily.</text>
</comment>
<evidence type="ECO:0000256" key="5">
    <source>
        <dbReference type="ARBA" id="ARBA00022912"/>
    </source>
</evidence>
<dbReference type="InterPro" id="IPR016130">
    <property type="entry name" value="Tyr_Pase_AS"/>
</dbReference>
<feature type="domain" description="Tyrosine specific protein phosphatases" evidence="14">
    <location>
        <begin position="140"/>
        <end position="208"/>
    </location>
</feature>